<accession>A0ABT0S8G8</accession>
<dbReference type="RefSeq" id="WP_249915094.1">
    <property type="nucleotide sequence ID" value="NZ_JAMGBB010000001.1"/>
</dbReference>
<organism evidence="2 3">
    <name type="scientific">Sphingomonas brevis</name>
    <dbReference type="NCBI Taxonomy" id="2908206"/>
    <lineage>
        <taxon>Bacteria</taxon>
        <taxon>Pseudomonadati</taxon>
        <taxon>Pseudomonadota</taxon>
        <taxon>Alphaproteobacteria</taxon>
        <taxon>Sphingomonadales</taxon>
        <taxon>Sphingomonadaceae</taxon>
        <taxon>Sphingomonas</taxon>
    </lineage>
</organism>
<protein>
    <submittedName>
        <fullName evidence="2">Uncharacterized protein</fullName>
    </submittedName>
</protein>
<comment type="caution">
    <text evidence="2">The sequence shown here is derived from an EMBL/GenBank/DDBJ whole genome shotgun (WGS) entry which is preliminary data.</text>
</comment>
<dbReference type="EMBL" id="JAMGBB010000001">
    <property type="protein sequence ID" value="MCL6740673.1"/>
    <property type="molecule type" value="Genomic_DNA"/>
</dbReference>
<name>A0ABT0S8G8_9SPHN</name>
<reference evidence="2" key="1">
    <citation type="submission" date="2022-05" db="EMBL/GenBank/DDBJ databases">
        <authorList>
            <person name="Jo J.-H."/>
            <person name="Im W.-T."/>
        </authorList>
    </citation>
    <scope>NUCLEOTIDE SEQUENCE</scope>
    <source>
        <strain evidence="2">RB56-2</strain>
    </source>
</reference>
<keyword evidence="3" id="KW-1185">Reference proteome</keyword>
<keyword evidence="1" id="KW-0472">Membrane</keyword>
<evidence type="ECO:0000256" key="1">
    <source>
        <dbReference type="SAM" id="Phobius"/>
    </source>
</evidence>
<feature type="transmembrane region" description="Helical" evidence="1">
    <location>
        <begin position="12"/>
        <end position="37"/>
    </location>
</feature>
<sequence>MNRLKDALFGPHHIVIGLIAVWFGMALMAGEALGFWQPDYRKTLIAIALAYWAFVLNELGLFGRRHNGK</sequence>
<feature type="transmembrane region" description="Helical" evidence="1">
    <location>
        <begin position="43"/>
        <end position="63"/>
    </location>
</feature>
<dbReference type="Proteomes" id="UP001165383">
    <property type="component" value="Unassembled WGS sequence"/>
</dbReference>
<evidence type="ECO:0000313" key="2">
    <source>
        <dbReference type="EMBL" id="MCL6740673.1"/>
    </source>
</evidence>
<gene>
    <name evidence="2" type="ORF">LZ518_05945</name>
</gene>
<keyword evidence="1" id="KW-0812">Transmembrane</keyword>
<keyword evidence="1" id="KW-1133">Transmembrane helix</keyword>
<evidence type="ECO:0000313" key="3">
    <source>
        <dbReference type="Proteomes" id="UP001165383"/>
    </source>
</evidence>
<proteinExistence type="predicted"/>